<gene>
    <name evidence="1" type="ORF">F511_10700</name>
</gene>
<dbReference type="AlphaFoldDB" id="A0A2Z7CTF7"/>
<proteinExistence type="predicted"/>
<dbReference type="Proteomes" id="UP000250235">
    <property type="component" value="Unassembled WGS sequence"/>
</dbReference>
<evidence type="ECO:0000313" key="1">
    <source>
        <dbReference type="EMBL" id="KZV50360.1"/>
    </source>
</evidence>
<keyword evidence="2" id="KW-1185">Reference proteome</keyword>
<evidence type="ECO:0000313" key="2">
    <source>
        <dbReference type="Proteomes" id="UP000250235"/>
    </source>
</evidence>
<sequence>MIEVALDSSWKALSSHTQFGGYRELEQKHEATVCACIFVGSGHTVGRGGNPAGGAPGGG</sequence>
<dbReference type="EMBL" id="KQ992455">
    <property type="protein sequence ID" value="KZV50360.1"/>
    <property type="molecule type" value="Genomic_DNA"/>
</dbReference>
<accession>A0A2Z7CTF7</accession>
<protein>
    <submittedName>
        <fullName evidence="1">Uncharacterized protein</fullName>
    </submittedName>
</protein>
<name>A0A2Z7CTF7_9LAMI</name>
<organism evidence="1 2">
    <name type="scientific">Dorcoceras hygrometricum</name>
    <dbReference type="NCBI Taxonomy" id="472368"/>
    <lineage>
        <taxon>Eukaryota</taxon>
        <taxon>Viridiplantae</taxon>
        <taxon>Streptophyta</taxon>
        <taxon>Embryophyta</taxon>
        <taxon>Tracheophyta</taxon>
        <taxon>Spermatophyta</taxon>
        <taxon>Magnoliopsida</taxon>
        <taxon>eudicotyledons</taxon>
        <taxon>Gunneridae</taxon>
        <taxon>Pentapetalae</taxon>
        <taxon>asterids</taxon>
        <taxon>lamiids</taxon>
        <taxon>Lamiales</taxon>
        <taxon>Gesneriaceae</taxon>
        <taxon>Didymocarpoideae</taxon>
        <taxon>Trichosporeae</taxon>
        <taxon>Loxocarpinae</taxon>
        <taxon>Dorcoceras</taxon>
    </lineage>
</organism>
<reference evidence="1 2" key="1">
    <citation type="journal article" date="2015" name="Proc. Natl. Acad. Sci. U.S.A.">
        <title>The resurrection genome of Boea hygrometrica: A blueprint for survival of dehydration.</title>
        <authorList>
            <person name="Xiao L."/>
            <person name="Yang G."/>
            <person name="Zhang L."/>
            <person name="Yang X."/>
            <person name="Zhao S."/>
            <person name="Ji Z."/>
            <person name="Zhou Q."/>
            <person name="Hu M."/>
            <person name="Wang Y."/>
            <person name="Chen M."/>
            <person name="Xu Y."/>
            <person name="Jin H."/>
            <person name="Xiao X."/>
            <person name="Hu G."/>
            <person name="Bao F."/>
            <person name="Hu Y."/>
            <person name="Wan P."/>
            <person name="Li L."/>
            <person name="Deng X."/>
            <person name="Kuang T."/>
            <person name="Xiang C."/>
            <person name="Zhu J.K."/>
            <person name="Oliver M.J."/>
            <person name="He Y."/>
        </authorList>
    </citation>
    <scope>NUCLEOTIDE SEQUENCE [LARGE SCALE GENOMIC DNA]</scope>
    <source>
        <strain evidence="2">cv. XS01</strain>
    </source>
</reference>